<protein>
    <submittedName>
        <fullName evidence="1">Uncharacterized protein</fullName>
    </submittedName>
</protein>
<sequence>MVADTSGGDREVSVQLSECGGADAESVFESLCALFPSDWESGGALGQADVWMAQFDTARGSGGRRPAPVALDAPVAAEIQGPPTAVDTLHRVLGDAFTVREELRVAGDQETQLRLWLENR</sequence>
<accession>A0ABP6CJN1</accession>
<proteinExistence type="predicted"/>
<comment type="caution">
    <text evidence="1">The sequence shown here is derived from an EMBL/GenBank/DDBJ whole genome shotgun (WGS) entry which is preliminary data.</text>
</comment>
<dbReference type="Proteomes" id="UP001501447">
    <property type="component" value="Unassembled WGS sequence"/>
</dbReference>
<name>A0ABP6CJN1_9ACTN</name>
<reference evidence="2" key="1">
    <citation type="journal article" date="2019" name="Int. J. Syst. Evol. Microbiol.">
        <title>The Global Catalogue of Microorganisms (GCM) 10K type strain sequencing project: providing services to taxonomists for standard genome sequencing and annotation.</title>
        <authorList>
            <consortium name="The Broad Institute Genomics Platform"/>
            <consortium name="The Broad Institute Genome Sequencing Center for Infectious Disease"/>
            <person name="Wu L."/>
            <person name="Ma J."/>
        </authorList>
    </citation>
    <scope>NUCLEOTIDE SEQUENCE [LARGE SCALE GENOMIC DNA]</scope>
    <source>
        <strain evidence="2">JCM 16373</strain>
    </source>
</reference>
<dbReference type="EMBL" id="BAAARJ010000011">
    <property type="protein sequence ID" value="GAA2619117.1"/>
    <property type="molecule type" value="Genomic_DNA"/>
</dbReference>
<organism evidence="1 2">
    <name type="scientific">Streptomyces axinellae</name>
    <dbReference type="NCBI Taxonomy" id="552788"/>
    <lineage>
        <taxon>Bacteria</taxon>
        <taxon>Bacillati</taxon>
        <taxon>Actinomycetota</taxon>
        <taxon>Actinomycetes</taxon>
        <taxon>Kitasatosporales</taxon>
        <taxon>Streptomycetaceae</taxon>
        <taxon>Streptomyces</taxon>
    </lineage>
</organism>
<evidence type="ECO:0000313" key="2">
    <source>
        <dbReference type="Proteomes" id="UP001501447"/>
    </source>
</evidence>
<gene>
    <name evidence="1" type="ORF">GCM10009863_36300</name>
</gene>
<dbReference type="RefSeq" id="WP_344567209.1">
    <property type="nucleotide sequence ID" value="NZ_BAAARJ010000011.1"/>
</dbReference>
<evidence type="ECO:0000313" key="1">
    <source>
        <dbReference type="EMBL" id="GAA2619117.1"/>
    </source>
</evidence>
<keyword evidence="2" id="KW-1185">Reference proteome</keyword>